<dbReference type="Proteomes" id="UP000268093">
    <property type="component" value="Unassembled WGS sequence"/>
</dbReference>
<dbReference type="EMBL" id="RBNI01002320">
    <property type="protein sequence ID" value="RUP49415.1"/>
    <property type="molecule type" value="Genomic_DNA"/>
</dbReference>
<organism evidence="1 2">
    <name type="scientific">Jimgerdemannia flammicorona</name>
    <dbReference type="NCBI Taxonomy" id="994334"/>
    <lineage>
        <taxon>Eukaryota</taxon>
        <taxon>Fungi</taxon>
        <taxon>Fungi incertae sedis</taxon>
        <taxon>Mucoromycota</taxon>
        <taxon>Mucoromycotina</taxon>
        <taxon>Endogonomycetes</taxon>
        <taxon>Endogonales</taxon>
        <taxon>Endogonaceae</taxon>
        <taxon>Jimgerdemannia</taxon>
    </lineage>
</organism>
<name>A0A433DF36_9FUNG</name>
<reference evidence="1 2" key="1">
    <citation type="journal article" date="2018" name="New Phytol.">
        <title>Phylogenomics of Endogonaceae and evolution of mycorrhizas within Mucoromycota.</title>
        <authorList>
            <person name="Chang Y."/>
            <person name="Desiro A."/>
            <person name="Na H."/>
            <person name="Sandor L."/>
            <person name="Lipzen A."/>
            <person name="Clum A."/>
            <person name="Barry K."/>
            <person name="Grigoriev I.V."/>
            <person name="Martin F.M."/>
            <person name="Stajich J.E."/>
            <person name="Smith M.E."/>
            <person name="Bonito G."/>
            <person name="Spatafora J.W."/>
        </authorList>
    </citation>
    <scope>NUCLEOTIDE SEQUENCE [LARGE SCALE GENOMIC DNA]</scope>
    <source>
        <strain evidence="1 2">GMNB39</strain>
    </source>
</reference>
<accession>A0A433DF36</accession>
<dbReference type="OrthoDB" id="10052172at2759"/>
<dbReference type="AlphaFoldDB" id="A0A433DF36"/>
<gene>
    <name evidence="1" type="ORF">BC936DRAFT_142576</name>
</gene>
<protein>
    <submittedName>
        <fullName evidence="1">Uncharacterized protein</fullName>
    </submittedName>
</protein>
<comment type="caution">
    <text evidence="1">The sequence shown here is derived from an EMBL/GenBank/DDBJ whole genome shotgun (WGS) entry which is preliminary data.</text>
</comment>
<keyword evidence="2" id="KW-1185">Reference proteome</keyword>
<evidence type="ECO:0000313" key="1">
    <source>
        <dbReference type="EMBL" id="RUP49415.1"/>
    </source>
</evidence>
<evidence type="ECO:0000313" key="2">
    <source>
        <dbReference type="Proteomes" id="UP000268093"/>
    </source>
</evidence>
<sequence length="116" mass="12904">MGRQRAKGKAVVINGNNDNEIADVTPSSFLLITSLAEVAGSTQKTFQADPEHPRIVIKNDNTQKETEPLARFCSLQAREPGKDRREGRREATKKMLNDGYWPLCKENMVEIGFGNG</sequence>
<proteinExistence type="predicted"/>